<protein>
    <recommendedName>
        <fullName evidence="3">GIY-YIG nuclease family protein</fullName>
    </recommendedName>
</protein>
<dbReference type="OrthoDB" id="89044at2"/>
<sequence>MDFDTLLAGAAIDPRDVSLLLHKPSDRIEHHSIAAMVEEWPARFEAYQSTHPRIEEATVKRRPQAASFVMRDPGDFVCVRLYEVVGWEETSARSFARDADFVAMTRLSGWRGIYLIVDRSDAARYVGAAYGEEKMAGRRRAHVAGEIGITAELSRRRTDDFRFSGLDVIAPTAAREEVVARERHRMERLDTIEAGLNA</sequence>
<comment type="caution">
    <text evidence="1">The sequence shown here is derived from an EMBL/GenBank/DDBJ whole genome shotgun (WGS) entry which is preliminary data.</text>
</comment>
<evidence type="ECO:0008006" key="3">
    <source>
        <dbReference type="Google" id="ProtNLM"/>
    </source>
</evidence>
<dbReference type="AlphaFoldDB" id="A0A2W7NNG0"/>
<proteinExistence type="predicted"/>
<dbReference type="RefSeq" id="WP_111535340.1">
    <property type="nucleotide sequence ID" value="NZ_QKZL01000001.1"/>
</dbReference>
<evidence type="ECO:0000313" key="1">
    <source>
        <dbReference type="EMBL" id="PZX19657.1"/>
    </source>
</evidence>
<gene>
    <name evidence="1" type="ORF">LX81_00114</name>
</gene>
<keyword evidence="2" id="KW-1185">Reference proteome</keyword>
<dbReference type="Proteomes" id="UP000248916">
    <property type="component" value="Unassembled WGS sequence"/>
</dbReference>
<name>A0A2W7NNG0_9RHOB</name>
<dbReference type="EMBL" id="QKZL01000001">
    <property type="protein sequence ID" value="PZX19657.1"/>
    <property type="molecule type" value="Genomic_DNA"/>
</dbReference>
<organism evidence="1 2">
    <name type="scientific">Palleronia aestuarii</name>
    <dbReference type="NCBI Taxonomy" id="568105"/>
    <lineage>
        <taxon>Bacteria</taxon>
        <taxon>Pseudomonadati</taxon>
        <taxon>Pseudomonadota</taxon>
        <taxon>Alphaproteobacteria</taxon>
        <taxon>Rhodobacterales</taxon>
        <taxon>Roseobacteraceae</taxon>
        <taxon>Palleronia</taxon>
    </lineage>
</organism>
<reference evidence="1 2" key="1">
    <citation type="submission" date="2018-06" db="EMBL/GenBank/DDBJ databases">
        <title>Genomic Encyclopedia of Archaeal and Bacterial Type Strains, Phase II (KMG-II): from individual species to whole genera.</title>
        <authorList>
            <person name="Goeker M."/>
        </authorList>
    </citation>
    <scope>NUCLEOTIDE SEQUENCE [LARGE SCALE GENOMIC DNA]</scope>
    <source>
        <strain evidence="1 2">DSM 22009</strain>
    </source>
</reference>
<evidence type="ECO:0000313" key="2">
    <source>
        <dbReference type="Proteomes" id="UP000248916"/>
    </source>
</evidence>
<accession>A0A2W7NNG0</accession>